<proteinExistence type="predicted"/>
<dbReference type="Proteomes" id="UP000011293">
    <property type="component" value="Segment"/>
</dbReference>
<dbReference type="EMBL" id="GU595417">
    <property type="protein sequence ID" value="ADW95207.2"/>
    <property type="molecule type" value="Genomic_DNA"/>
</dbReference>
<accession>A0A9K0LK50</accession>
<protein>
    <submittedName>
        <fullName evidence="1">Uncharacterized protein</fullName>
    </submittedName>
</protein>
<evidence type="ECO:0000313" key="1">
    <source>
        <dbReference type="EMBL" id="ADW95207.2"/>
    </source>
</evidence>
<dbReference type="KEGG" id="vg:14675512"/>
<keyword evidence="2" id="KW-1185">Reference proteome</keyword>
<name>A0A9K0LK50_9CAUD</name>
<dbReference type="GeneID" id="14675512"/>
<evidence type="ECO:0000313" key="2">
    <source>
        <dbReference type="Proteomes" id="UP000011293"/>
    </source>
</evidence>
<reference evidence="1" key="1">
    <citation type="submission" date="2021-07" db="EMBL/GenBank/DDBJ databases">
        <title>New enterobacteriophages and their use to control Salmonella enterica.</title>
        <authorList>
            <person name="Spricigo D.A."/>
            <person name="Bardina C."/>
            <person name="Cortes M.P."/>
            <person name="Llagostera M."/>
        </authorList>
    </citation>
    <scope>NUCLEOTIDE SEQUENCE</scope>
</reference>
<sequence>MVNYLLNEELTMTRLYKDDSSGAYYTLCGRTLILLNGATGRRLISYLATHRACIHSGLQLVGNNFKRKQL</sequence>
<gene>
    <name evidence="1" type="ORF">UAB78_005</name>
</gene>
<organism evidence="1 2">
    <name type="scientific">Escherichia phage UAB_Phi78</name>
    <dbReference type="NCBI Taxonomy" id="979726"/>
    <lineage>
        <taxon>Viruses</taxon>
        <taxon>Duplodnaviria</taxon>
        <taxon>Heunggongvirae</taxon>
        <taxon>Uroviricota</taxon>
        <taxon>Caudoviricetes</taxon>
        <taxon>Autographivirales</taxon>
        <taxon>Autosignataviridae</taxon>
        <taxon>Molineuxvirinae</taxon>
        <taxon>Zindervirus</taxon>
        <taxon>Zindervirus UAB78</taxon>
    </lineage>
</organism>